<protein>
    <submittedName>
        <fullName evidence="1">Phosphodiesterase 4D interacting protein</fullName>
    </submittedName>
</protein>
<dbReference type="GO" id="GO:0005794">
    <property type="term" value="C:Golgi apparatus"/>
    <property type="evidence" value="ECO:0007669"/>
    <property type="project" value="TreeGrafter"/>
</dbReference>
<dbReference type="GO" id="GO:0090063">
    <property type="term" value="P:positive regulation of microtubule nucleation"/>
    <property type="evidence" value="ECO:0007669"/>
    <property type="project" value="TreeGrafter"/>
</dbReference>
<name>A0A8C9IV16_9PRIM</name>
<gene>
    <name evidence="1" type="primary">PDE4DIP</name>
</gene>
<dbReference type="GO" id="GO:0007098">
    <property type="term" value="P:centrosome cycle"/>
    <property type="evidence" value="ECO:0007669"/>
    <property type="project" value="TreeGrafter"/>
</dbReference>
<proteinExistence type="predicted"/>
<reference evidence="1" key="1">
    <citation type="submission" date="2025-08" db="UniProtKB">
        <authorList>
            <consortium name="Ensembl"/>
        </authorList>
    </citation>
    <scope>IDENTIFICATION</scope>
</reference>
<dbReference type="Proteomes" id="UP000694416">
    <property type="component" value="Unplaced"/>
</dbReference>
<dbReference type="GO" id="GO:0060090">
    <property type="term" value="F:molecular adaptor activity"/>
    <property type="evidence" value="ECO:0007669"/>
    <property type="project" value="TreeGrafter"/>
</dbReference>
<evidence type="ECO:0000313" key="1">
    <source>
        <dbReference type="Ensembl" id="ENSPTEP00000038639.1"/>
    </source>
</evidence>
<dbReference type="Ensembl" id="ENSPTET00000052055.1">
    <property type="protein sequence ID" value="ENSPTEP00000038639.1"/>
    <property type="gene ID" value="ENSPTEG00000035689.1"/>
</dbReference>
<dbReference type="GO" id="GO:0005813">
    <property type="term" value="C:centrosome"/>
    <property type="evidence" value="ECO:0007669"/>
    <property type="project" value="TreeGrafter"/>
</dbReference>
<dbReference type="PANTHER" id="PTHR46501">
    <property type="entry name" value="MYOMEGALIN"/>
    <property type="match status" value="1"/>
</dbReference>
<dbReference type="AlphaFoldDB" id="A0A8C9IV16"/>
<dbReference type="PANTHER" id="PTHR46501:SF2">
    <property type="entry name" value="MYOMEGALIN"/>
    <property type="match status" value="1"/>
</dbReference>
<keyword evidence="2" id="KW-1185">Reference proteome</keyword>
<sequence length="272" mass="29757">MFLPLRKQRSGEVLDDSAVSPPVRDVAMNSPALVLPSSASLTPGSETAIIHRTNGLGLDTSPVMKTPPKLEGDATDGSFANKHGRHVIGHIDDYSALRQQIAEGKLLVKKIVSLVRSACSFPGLEAQGTEVLGSKSIHELRSSTSALHHALEESASLLTVFWRAALPSTRIPVLPGKVGESTERELLELRTKVSKQERLLQSTAERLKTANQQKESMEQFIVSQREIPKGSAVYSSLVTLAFQAPCKKRRHQKSLKQQERWACPPFAQLPIC</sequence>
<dbReference type="InterPro" id="IPR052593">
    <property type="entry name" value="MT-associated_AKAP9-binding"/>
</dbReference>
<accession>A0A8C9IV16</accession>
<organism evidence="1 2">
    <name type="scientific">Piliocolobus tephrosceles</name>
    <name type="common">Ugandan red Colobus</name>
    <dbReference type="NCBI Taxonomy" id="591936"/>
    <lineage>
        <taxon>Eukaryota</taxon>
        <taxon>Metazoa</taxon>
        <taxon>Chordata</taxon>
        <taxon>Craniata</taxon>
        <taxon>Vertebrata</taxon>
        <taxon>Euteleostomi</taxon>
        <taxon>Mammalia</taxon>
        <taxon>Eutheria</taxon>
        <taxon>Euarchontoglires</taxon>
        <taxon>Primates</taxon>
        <taxon>Haplorrhini</taxon>
        <taxon>Catarrhini</taxon>
        <taxon>Cercopithecidae</taxon>
        <taxon>Colobinae</taxon>
        <taxon>Piliocolobus</taxon>
    </lineage>
</organism>
<reference evidence="1" key="2">
    <citation type="submission" date="2025-09" db="UniProtKB">
        <authorList>
            <consortium name="Ensembl"/>
        </authorList>
    </citation>
    <scope>IDENTIFICATION</scope>
</reference>
<dbReference type="GO" id="GO:1903358">
    <property type="term" value="P:regulation of Golgi organization"/>
    <property type="evidence" value="ECO:0007669"/>
    <property type="project" value="TreeGrafter"/>
</dbReference>
<evidence type="ECO:0000313" key="2">
    <source>
        <dbReference type="Proteomes" id="UP000694416"/>
    </source>
</evidence>